<reference evidence="1 2" key="1">
    <citation type="journal article" date="2019" name="PLoS Negl. Trop. Dis.">
        <title>Revisiting the worldwide diversity of Leptospira species in the environment.</title>
        <authorList>
            <person name="Vincent A.T."/>
            <person name="Schiettekatte O."/>
            <person name="Bourhy P."/>
            <person name="Veyrier F.J."/>
            <person name="Picardeau M."/>
        </authorList>
    </citation>
    <scope>NUCLEOTIDE SEQUENCE [LARGE SCALE GENOMIC DNA]</scope>
    <source>
        <strain evidence="1 2">201702444</strain>
    </source>
</reference>
<evidence type="ECO:0000313" key="1">
    <source>
        <dbReference type="EMBL" id="TGM05971.1"/>
    </source>
</evidence>
<gene>
    <name evidence="1" type="ORF">EHQ76_06810</name>
</gene>
<proteinExistence type="predicted"/>
<comment type="caution">
    <text evidence="1">The sequence shown here is derived from an EMBL/GenBank/DDBJ whole genome shotgun (WGS) entry which is preliminary data.</text>
</comment>
<evidence type="ECO:0000313" key="2">
    <source>
        <dbReference type="Proteomes" id="UP000298429"/>
    </source>
</evidence>
<name>A0A5F2BK77_9LEPT</name>
<dbReference type="AlphaFoldDB" id="A0A5F2BK77"/>
<dbReference type="EMBL" id="RQGN01000036">
    <property type="protein sequence ID" value="TGM05971.1"/>
    <property type="molecule type" value="Genomic_DNA"/>
</dbReference>
<dbReference type="Proteomes" id="UP000298429">
    <property type="component" value="Unassembled WGS sequence"/>
</dbReference>
<organism evidence="1 2">
    <name type="scientific">Leptospira barantonii</name>
    <dbReference type="NCBI Taxonomy" id="2023184"/>
    <lineage>
        <taxon>Bacteria</taxon>
        <taxon>Pseudomonadati</taxon>
        <taxon>Spirochaetota</taxon>
        <taxon>Spirochaetia</taxon>
        <taxon>Leptospirales</taxon>
        <taxon>Leptospiraceae</taxon>
        <taxon>Leptospira</taxon>
    </lineage>
</organism>
<protein>
    <submittedName>
        <fullName evidence="1">Uncharacterized protein</fullName>
    </submittedName>
</protein>
<accession>A0A5F2BK77</accession>
<sequence length="80" mass="9570">MRLEDFVKKLISLGYEVTPLPPYSIARGSKKFRIQIEKVISEKEIVYLPLSFYKIDYKFTENLLEAHGRTLHLPQNWWKD</sequence>